<name>K2KIJ2_HELPX</name>
<proteinExistence type="predicted"/>
<gene>
    <name evidence="1" type="ORF">OUI_0016</name>
</gene>
<dbReference type="PATRIC" id="fig|1145113.3.peg.16"/>
<organism evidence="1 2">
    <name type="scientific">Helicobacter pylori R036d</name>
    <dbReference type="NCBI Taxonomy" id="1145113"/>
    <lineage>
        <taxon>Bacteria</taxon>
        <taxon>Pseudomonadati</taxon>
        <taxon>Campylobacterota</taxon>
        <taxon>Epsilonproteobacteria</taxon>
        <taxon>Campylobacterales</taxon>
        <taxon>Helicobacteraceae</taxon>
        <taxon>Helicobacter</taxon>
    </lineage>
</organism>
<reference evidence="1 2" key="1">
    <citation type="submission" date="2012-08" db="EMBL/GenBank/DDBJ databases">
        <title>Comparative Sequence Analysis of H. pylori isolates.</title>
        <authorList>
            <person name="Blanchard T.G."/>
            <person name="Czinn S.J."/>
            <person name="McCracken C.M."/>
            <person name="Abolude K.A."/>
            <person name="Shefchek K.S."/>
            <person name="Maroo A.M."/>
            <person name="Santana-Cruz I.S."/>
            <person name="Tallon L.J."/>
            <person name="Ficke F.W.F."/>
        </authorList>
    </citation>
    <scope>NUCLEOTIDE SEQUENCE [LARGE SCALE GENOMIC DNA]</scope>
    <source>
        <strain evidence="1 2">R036d</strain>
    </source>
</reference>
<dbReference type="EMBL" id="AMOT01000001">
    <property type="protein sequence ID" value="EKE87698.1"/>
    <property type="molecule type" value="Genomic_DNA"/>
</dbReference>
<protein>
    <submittedName>
        <fullName evidence="1">Uncharacterized protein</fullName>
    </submittedName>
</protein>
<dbReference type="AlphaFoldDB" id="K2KIJ2"/>
<evidence type="ECO:0000313" key="2">
    <source>
        <dbReference type="Proteomes" id="UP000006759"/>
    </source>
</evidence>
<comment type="caution">
    <text evidence="1">The sequence shown here is derived from an EMBL/GenBank/DDBJ whole genome shotgun (WGS) entry which is preliminary data.</text>
</comment>
<dbReference type="Proteomes" id="UP000006759">
    <property type="component" value="Unassembled WGS sequence"/>
</dbReference>
<evidence type="ECO:0000313" key="1">
    <source>
        <dbReference type="EMBL" id="EKE87698.1"/>
    </source>
</evidence>
<accession>K2KIJ2</accession>
<sequence>MCLLTKSLNPFLNPLFKGFNLFSLTSLTRFLTFHKAFIFLNFFNFFHQTKFFDLILKHG</sequence>